<reference evidence="8 9" key="3">
    <citation type="journal article" date="2010" name="BMC Genomics">
        <title>Transcriptome sequencing and comparative analysis of cucumber flowers with different sex types.</title>
        <authorList>
            <person name="Guo S."/>
            <person name="Zheng Y."/>
            <person name="Joung J.G."/>
            <person name="Liu S."/>
            <person name="Zhang Z."/>
            <person name="Crasta O.R."/>
            <person name="Sobral B.W."/>
            <person name="Xu Y."/>
            <person name="Huang S."/>
            <person name="Fei Z."/>
        </authorList>
    </citation>
    <scope>NUCLEOTIDE SEQUENCE [LARGE SCALE GENOMIC DNA]</scope>
    <source>
        <strain evidence="9">cv. 9930</strain>
    </source>
</reference>
<dbReference type="AlphaFoldDB" id="A0A0A0LLW3"/>
<proteinExistence type="inferred from homology"/>
<evidence type="ECO:0000256" key="5">
    <source>
        <dbReference type="ARBA" id="ARBA00023136"/>
    </source>
</evidence>
<name>A0A0A0LLW3_CUCSA</name>
<dbReference type="OrthoDB" id="679959at2759"/>
<dbReference type="Proteomes" id="UP000029981">
    <property type="component" value="Chromosome 2"/>
</dbReference>
<keyword evidence="9" id="KW-1185">Reference proteome</keyword>
<reference evidence="8 9" key="2">
    <citation type="journal article" date="2009" name="PLoS ONE">
        <title>An integrated genetic and cytogenetic map of the cucumber genome.</title>
        <authorList>
            <person name="Ren Y."/>
            <person name="Zhang Z."/>
            <person name="Liu J."/>
            <person name="Staub J.E."/>
            <person name="Han Y."/>
            <person name="Cheng Z."/>
            <person name="Li X."/>
            <person name="Lu J."/>
            <person name="Miao H."/>
            <person name="Kang H."/>
            <person name="Xie B."/>
            <person name="Gu X."/>
            <person name="Wang X."/>
            <person name="Du Y."/>
            <person name="Jin W."/>
            <person name="Huang S."/>
        </authorList>
    </citation>
    <scope>NUCLEOTIDE SEQUENCE [LARGE SCALE GENOMIC DNA]</scope>
    <source>
        <strain evidence="9">cv. 9930</strain>
    </source>
</reference>
<dbReference type="Pfam" id="PF05055">
    <property type="entry name" value="DUF677"/>
    <property type="match status" value="1"/>
</dbReference>
<feature type="transmembrane region" description="Helical" evidence="7">
    <location>
        <begin position="36"/>
        <end position="53"/>
    </location>
</feature>
<keyword evidence="6" id="KW-0175">Coiled coil</keyword>
<evidence type="ECO:0000313" key="8">
    <source>
        <dbReference type="EMBL" id="KGN61767.1"/>
    </source>
</evidence>
<gene>
    <name evidence="8" type="ORF">Csa_2G238830</name>
</gene>
<dbReference type="PANTHER" id="PTHR31113:SF3">
    <property type="entry name" value="UPF0496 PROTEIN 1"/>
    <property type="match status" value="1"/>
</dbReference>
<feature type="coiled-coil region" evidence="6">
    <location>
        <begin position="343"/>
        <end position="370"/>
    </location>
</feature>
<dbReference type="InterPro" id="IPR007749">
    <property type="entry name" value="DUF677"/>
</dbReference>
<reference evidence="8 9" key="1">
    <citation type="journal article" date="2009" name="Nat. Genet.">
        <title>The genome of the cucumber, Cucumis sativus L.</title>
        <authorList>
            <person name="Huang S."/>
            <person name="Li R."/>
            <person name="Zhang Z."/>
            <person name="Li L."/>
            <person name="Gu X."/>
            <person name="Fan W."/>
            <person name="Lucas W.J."/>
            <person name="Wang X."/>
            <person name="Xie B."/>
            <person name="Ni P."/>
            <person name="Ren Y."/>
            <person name="Zhu H."/>
            <person name="Li J."/>
            <person name="Lin K."/>
            <person name="Jin W."/>
            <person name="Fei Z."/>
            <person name="Li G."/>
            <person name="Staub J."/>
            <person name="Kilian A."/>
            <person name="van der Vossen E.A."/>
            <person name="Wu Y."/>
            <person name="Guo J."/>
            <person name="He J."/>
            <person name="Jia Z."/>
            <person name="Ren Y."/>
            <person name="Tian G."/>
            <person name="Lu Y."/>
            <person name="Ruan J."/>
            <person name="Qian W."/>
            <person name="Wang M."/>
            <person name="Huang Q."/>
            <person name="Li B."/>
            <person name="Xuan Z."/>
            <person name="Cao J."/>
            <person name="Asan"/>
            <person name="Wu Z."/>
            <person name="Zhang J."/>
            <person name="Cai Q."/>
            <person name="Bai Y."/>
            <person name="Zhao B."/>
            <person name="Han Y."/>
            <person name="Li Y."/>
            <person name="Li X."/>
            <person name="Wang S."/>
            <person name="Shi Q."/>
            <person name="Liu S."/>
            <person name="Cho W.K."/>
            <person name="Kim J.Y."/>
            <person name="Xu Y."/>
            <person name="Heller-Uszynska K."/>
            <person name="Miao H."/>
            <person name="Cheng Z."/>
            <person name="Zhang S."/>
            <person name="Wu J."/>
            <person name="Yang Y."/>
            <person name="Kang H."/>
            <person name="Li M."/>
            <person name="Liang H."/>
            <person name="Ren X."/>
            <person name="Shi Z."/>
            <person name="Wen M."/>
            <person name="Jian M."/>
            <person name="Yang H."/>
            <person name="Zhang G."/>
            <person name="Yang Z."/>
            <person name="Chen R."/>
            <person name="Liu S."/>
            <person name="Li J."/>
            <person name="Ma L."/>
            <person name="Liu H."/>
            <person name="Zhou Y."/>
            <person name="Zhao J."/>
            <person name="Fang X."/>
            <person name="Li G."/>
            <person name="Fang L."/>
            <person name="Li Y."/>
            <person name="Liu D."/>
            <person name="Zheng H."/>
            <person name="Zhang Y."/>
            <person name="Qin N."/>
            <person name="Li Z."/>
            <person name="Yang G."/>
            <person name="Yang S."/>
            <person name="Bolund L."/>
            <person name="Kristiansen K."/>
            <person name="Zheng H."/>
            <person name="Li S."/>
            <person name="Zhang X."/>
            <person name="Yang H."/>
            <person name="Wang J."/>
            <person name="Sun R."/>
            <person name="Zhang B."/>
            <person name="Jiang S."/>
            <person name="Wang J."/>
            <person name="Du Y."/>
            <person name="Li S."/>
        </authorList>
    </citation>
    <scope>NUCLEOTIDE SEQUENCE [LARGE SCALE GENOMIC DNA]</scope>
    <source>
        <strain evidence="9">cv. 9930</strain>
    </source>
</reference>
<feature type="transmembrane region" description="Helical" evidence="7">
    <location>
        <begin position="265"/>
        <end position="289"/>
    </location>
</feature>
<evidence type="ECO:0000313" key="9">
    <source>
        <dbReference type="Proteomes" id="UP000029981"/>
    </source>
</evidence>
<comment type="subcellular location">
    <subcellularLocation>
        <location evidence="1">Membrane</location>
    </subcellularLocation>
</comment>
<evidence type="ECO:0000256" key="6">
    <source>
        <dbReference type="SAM" id="Coils"/>
    </source>
</evidence>
<dbReference type="eggNOG" id="ENOG502QQBT">
    <property type="taxonomic scope" value="Eukaryota"/>
</dbReference>
<accession>A0A0A0LLW3</accession>
<dbReference type="Gramene" id="KGN61767">
    <property type="protein sequence ID" value="KGN61767"/>
    <property type="gene ID" value="Csa_2G238830"/>
</dbReference>
<comment type="similarity">
    <text evidence="2">Belongs to the UPF0496 family.</text>
</comment>
<organism evidence="8 9">
    <name type="scientific">Cucumis sativus</name>
    <name type="common">Cucumber</name>
    <dbReference type="NCBI Taxonomy" id="3659"/>
    <lineage>
        <taxon>Eukaryota</taxon>
        <taxon>Viridiplantae</taxon>
        <taxon>Streptophyta</taxon>
        <taxon>Embryophyta</taxon>
        <taxon>Tracheophyta</taxon>
        <taxon>Spermatophyta</taxon>
        <taxon>Magnoliopsida</taxon>
        <taxon>eudicotyledons</taxon>
        <taxon>Gunneridae</taxon>
        <taxon>Pentapetalae</taxon>
        <taxon>rosids</taxon>
        <taxon>fabids</taxon>
        <taxon>Cucurbitales</taxon>
        <taxon>Cucurbitaceae</taxon>
        <taxon>Benincaseae</taxon>
        <taxon>Cucumis</taxon>
    </lineage>
</organism>
<reference evidence="8 9" key="4">
    <citation type="journal article" date="2011" name="BMC Genomics">
        <title>RNA-Seq improves annotation of protein-coding genes in the cucumber genome.</title>
        <authorList>
            <person name="Li Z."/>
            <person name="Zhang Z."/>
            <person name="Yan P."/>
            <person name="Huang S."/>
            <person name="Fei Z."/>
            <person name="Lin K."/>
        </authorList>
    </citation>
    <scope>NUCLEOTIDE SEQUENCE [LARGE SCALE GENOMIC DNA]</scope>
    <source>
        <strain evidence="9">cv. 9930</strain>
    </source>
</reference>
<keyword evidence="5 7" id="KW-0472">Membrane</keyword>
<dbReference type="KEGG" id="csv:101210857"/>
<evidence type="ECO:0000256" key="2">
    <source>
        <dbReference type="ARBA" id="ARBA00009074"/>
    </source>
</evidence>
<dbReference type="STRING" id="3659.A0A0A0LLW3"/>
<evidence type="ECO:0000256" key="1">
    <source>
        <dbReference type="ARBA" id="ARBA00004370"/>
    </source>
</evidence>
<sequence>MRASHSLLLLLLSTVYLFFSISVSTSKFISLSLNNLCFISINLHLPFPLFFAITMGNHHTTKRTTEELQPAVAAYEAACRADDDVRSFDKTLQARANQVLTTLADDGGVEVRALSFDSLKQVTECLLEMNQEVVRVILQCKKDIWKNQELFELVEDYFENSLETLDFCTALENCLKRARDSQVMILMAVRQFEEDERESQMGPNQFDKTLRELRNFKASGDPFTDEFFRIFHSVYKHQTAMLEKLQQKKNKLDKKLKSISTWRKLSCMMFAATFAAVLICSVVATVIMAPPVAAALSAASSIPLGSMGKWIDSLWKSYENAVKGQKEVINSMQVGTYIAIKDMDNIRILVEKLEIEIEGMLEKADFAIKEDALKFVVEEMKKKLEVFMKSVEDLGVQADLCSRDITRARTLVLQRIIKHP</sequence>
<keyword evidence="4 7" id="KW-1133">Transmembrane helix</keyword>
<evidence type="ECO:0000256" key="7">
    <source>
        <dbReference type="SAM" id="Phobius"/>
    </source>
</evidence>
<protein>
    <submittedName>
        <fullName evidence="8">Uncharacterized protein</fullName>
    </submittedName>
</protein>
<dbReference type="PANTHER" id="PTHR31113">
    <property type="entry name" value="UPF0496 PROTEIN 3-RELATED"/>
    <property type="match status" value="1"/>
</dbReference>
<dbReference type="EMBL" id="CM002923">
    <property type="protein sequence ID" value="KGN61767.1"/>
    <property type="molecule type" value="Genomic_DNA"/>
</dbReference>
<evidence type="ECO:0000256" key="4">
    <source>
        <dbReference type="ARBA" id="ARBA00022989"/>
    </source>
</evidence>
<keyword evidence="3 7" id="KW-0812">Transmembrane</keyword>
<evidence type="ECO:0000256" key="3">
    <source>
        <dbReference type="ARBA" id="ARBA00022692"/>
    </source>
</evidence>
<dbReference type="OMA" id="KSISTWR"/>
<dbReference type="GO" id="GO:0016020">
    <property type="term" value="C:membrane"/>
    <property type="evidence" value="ECO:0007669"/>
    <property type="project" value="UniProtKB-SubCell"/>
</dbReference>